<dbReference type="Gene3D" id="3.40.630.30">
    <property type="match status" value="2"/>
</dbReference>
<dbReference type="Gene3D" id="3.30.1050.10">
    <property type="entry name" value="SCP2 sterol-binding domain"/>
    <property type="match status" value="1"/>
</dbReference>
<dbReference type="Proteomes" id="UP000297792">
    <property type="component" value="Unassembled WGS sequence"/>
</dbReference>
<dbReference type="PANTHER" id="PTHR37817">
    <property type="entry name" value="N-ACETYLTRANSFERASE EIS"/>
    <property type="match status" value="1"/>
</dbReference>
<reference evidence="7 8" key="1">
    <citation type="submission" date="2018-12" db="EMBL/GenBank/DDBJ databases">
        <title>Draft genome sequences of Mycolicibacterium peregrinum isolated from a pig with lymphadenitis and from soil on the same Japanese pig farm.</title>
        <authorList>
            <person name="Komatsu T."/>
            <person name="Ohya K."/>
            <person name="Sawai K."/>
            <person name="Odoi J.O."/>
            <person name="Otsu K."/>
            <person name="Ota A."/>
            <person name="Ito T."/>
            <person name="Kawai M."/>
            <person name="Maruyama F."/>
        </authorList>
    </citation>
    <scope>NUCLEOTIDE SEQUENCE [LARGE SCALE GENOMIC DNA]</scope>
    <source>
        <strain evidence="7 8">138</strain>
    </source>
</reference>
<feature type="binding site" evidence="5">
    <location>
        <begin position="107"/>
        <end position="112"/>
    </location>
    <ligand>
        <name>acetyl-CoA</name>
        <dbReference type="ChEBI" id="CHEBI:57288"/>
    </ligand>
</feature>
<dbReference type="NCBIfam" id="NF002368">
    <property type="entry name" value="PRK01346.1-5"/>
    <property type="match status" value="1"/>
</dbReference>
<feature type="binding site" evidence="5">
    <location>
        <begin position="135"/>
        <end position="136"/>
    </location>
    <ligand>
        <name>acetyl-CoA</name>
        <dbReference type="ChEBI" id="CHEBI:57288"/>
    </ligand>
</feature>
<evidence type="ECO:0000256" key="3">
    <source>
        <dbReference type="ARBA" id="ARBA00022679"/>
    </source>
</evidence>
<dbReference type="NCBIfam" id="NF002367">
    <property type="entry name" value="PRK01346.1-4"/>
    <property type="match status" value="1"/>
</dbReference>
<feature type="binding site" evidence="5">
    <location>
        <begin position="99"/>
        <end position="101"/>
    </location>
    <ligand>
        <name>acetyl-CoA</name>
        <dbReference type="ChEBI" id="CHEBI:57288"/>
    </ligand>
</feature>
<keyword evidence="2" id="KW-1036">Host cytoplasmic vesicle</keyword>
<feature type="active site" description="Proton acceptor; via carboxylate" evidence="5">
    <location>
        <position position="414"/>
    </location>
</feature>
<dbReference type="InterPro" id="IPR000182">
    <property type="entry name" value="GNAT_dom"/>
</dbReference>
<evidence type="ECO:0000256" key="4">
    <source>
        <dbReference type="ARBA" id="ARBA00023315"/>
    </source>
</evidence>
<name>A0A4Z0HEI1_MYCPR</name>
<dbReference type="SUPFAM" id="SSF55718">
    <property type="entry name" value="SCP-like"/>
    <property type="match status" value="1"/>
</dbReference>
<keyword evidence="8" id="KW-1185">Reference proteome</keyword>
<dbReference type="PANTHER" id="PTHR37817:SF1">
    <property type="entry name" value="N-ACETYLTRANSFERASE EIS"/>
    <property type="match status" value="1"/>
</dbReference>
<feature type="domain" description="N-acetyltransferase" evidence="6">
    <location>
        <begin position="18"/>
        <end position="180"/>
    </location>
</feature>
<evidence type="ECO:0000259" key="6">
    <source>
        <dbReference type="PROSITE" id="PS51186"/>
    </source>
</evidence>
<dbReference type="GO" id="GO:0034069">
    <property type="term" value="F:aminoglycoside N-acetyltransferase activity"/>
    <property type="evidence" value="ECO:0007669"/>
    <property type="project" value="TreeGrafter"/>
</dbReference>
<proteinExistence type="inferred from homology"/>
<dbReference type="HAMAP" id="MF_01812">
    <property type="entry name" value="Eis"/>
    <property type="match status" value="1"/>
</dbReference>
<comment type="similarity">
    <text evidence="1 5">Belongs to the acetyltransferase Eis family.</text>
</comment>
<dbReference type="EMBL" id="RWKA01000014">
    <property type="protein sequence ID" value="TGB38883.1"/>
    <property type="molecule type" value="Genomic_DNA"/>
</dbReference>
<evidence type="ECO:0000313" key="8">
    <source>
        <dbReference type="Proteomes" id="UP000297792"/>
    </source>
</evidence>
<protein>
    <submittedName>
        <fullName evidence="7">Enhanced intracellular survival protein Eis</fullName>
    </submittedName>
</protein>
<dbReference type="InterPro" id="IPR051554">
    <property type="entry name" value="Acetyltransferase_Eis"/>
</dbReference>
<dbReference type="InterPro" id="IPR041380">
    <property type="entry name" value="Acetyltransf_17"/>
</dbReference>
<dbReference type="AlphaFoldDB" id="A0A4Z0HEI1"/>
<evidence type="ECO:0000256" key="2">
    <source>
        <dbReference type="ARBA" id="ARBA00022488"/>
    </source>
</evidence>
<keyword evidence="3 5" id="KW-0808">Transferase</keyword>
<dbReference type="PROSITE" id="PS51186">
    <property type="entry name" value="GNAT"/>
    <property type="match status" value="1"/>
</dbReference>
<dbReference type="Pfam" id="PF17668">
    <property type="entry name" value="Acetyltransf_17"/>
    <property type="match status" value="1"/>
</dbReference>
<feature type="active site" description="Proton donor" evidence="5">
    <location>
        <position position="140"/>
    </location>
</feature>
<sequence>MALSDSVIDNVAPSTTPLAIQSITDADWAGMALLGNTAFGEVNHPDSMTAWRELVPADGGVVARDGDGDGDIVGQSIFLDLTLTVPGGATLPTAGISYVAVAPTHRRRGILRSMYTELHQRIAEAQYPIAALTASEGGIYGRFGYGPATTVHLMTVDRRFAEFHASVPDPGGVRMVKPAEHRDDFSAIYDRWRRQTPGGLACTTALWDDMLADREDTREGGSAWFAFLHPDGYALYRVHGEESRTLRVREVTAVTTDAYIALWRALLGMDLMEKVSTWTHPGDPLPYLLTNPRLARVTSSSDDLWIRIMNIPVALEARGYQADLDVVLEVADGFRGDGGRFALQVRDGRARCTPTDAPADVELDLDVLGSLYLGAHHPEAFVAANRLRSKDSALVQRLGAAFASDVPAELGYSF</sequence>
<dbReference type="Pfam" id="PF13530">
    <property type="entry name" value="SCP2_2"/>
    <property type="match status" value="1"/>
</dbReference>
<comment type="caution">
    <text evidence="7">The sequence shown here is derived from an EMBL/GenBank/DDBJ whole genome shotgun (WGS) entry which is preliminary data.</text>
</comment>
<dbReference type="InterPro" id="IPR022902">
    <property type="entry name" value="NAcTrfase_Eis"/>
</dbReference>
<dbReference type="Pfam" id="PF13527">
    <property type="entry name" value="Acetyltransf_9"/>
    <property type="match status" value="1"/>
</dbReference>
<gene>
    <name evidence="7" type="ORF">EJD98_22690</name>
</gene>
<evidence type="ECO:0000313" key="7">
    <source>
        <dbReference type="EMBL" id="TGB38883.1"/>
    </source>
</evidence>
<dbReference type="GO" id="GO:0030649">
    <property type="term" value="P:aminoglycoside antibiotic catabolic process"/>
    <property type="evidence" value="ECO:0007669"/>
    <property type="project" value="TreeGrafter"/>
</dbReference>
<evidence type="ECO:0000256" key="5">
    <source>
        <dbReference type="HAMAP-Rule" id="MF_01812"/>
    </source>
</evidence>
<dbReference type="InterPro" id="IPR016181">
    <property type="entry name" value="Acyl_CoA_acyltransferase"/>
</dbReference>
<evidence type="ECO:0000256" key="1">
    <source>
        <dbReference type="ARBA" id="ARBA00009213"/>
    </source>
</evidence>
<accession>A0A4Z0HEI1</accession>
<organism evidence="7 8">
    <name type="scientific">Mycolicibacterium peregrinum</name>
    <name type="common">Mycobacterium peregrinum</name>
    <dbReference type="NCBI Taxonomy" id="43304"/>
    <lineage>
        <taxon>Bacteria</taxon>
        <taxon>Bacillati</taxon>
        <taxon>Actinomycetota</taxon>
        <taxon>Actinomycetes</taxon>
        <taxon>Mycobacteriales</taxon>
        <taxon>Mycobacteriaceae</taxon>
        <taxon>Mycolicibacterium</taxon>
    </lineage>
</organism>
<dbReference type="InterPro" id="IPR036527">
    <property type="entry name" value="SCP2_sterol-bd_dom_sf"/>
</dbReference>
<dbReference type="SUPFAM" id="SSF55729">
    <property type="entry name" value="Acyl-CoA N-acyltransferases (Nat)"/>
    <property type="match status" value="1"/>
</dbReference>
<keyword evidence="4 5" id="KW-0012">Acyltransferase</keyword>
<comment type="subunit">
    <text evidence="5">Homohexamer; trimer of dimers.</text>
</comment>
<dbReference type="InterPro" id="IPR025559">
    <property type="entry name" value="Eis_dom"/>
</dbReference>